<dbReference type="EMBL" id="DVOF01000201">
    <property type="protein sequence ID" value="HIV03264.1"/>
    <property type="molecule type" value="Genomic_DNA"/>
</dbReference>
<sequence>PILSKDDLVIVISQSGETADTLAAMREAKRRGCRVLAIVNVVGSSVAREADDVIYTWAGPEIAVATTKAYSTQLQVLYLLALHFASVRGHLSDEKHREIVAEMLKIPEKIDTMLQDVSLLQEYAATHYNTKDVFFLGRGLDYCLALEGSLKLKEISYIHSEAYAAGELKHGTISLMEDGTNVVALATQAHLFEKTLSNIREVTTRGAEVFGVAMEGDTLIESECSAVYYIPRTLPLLAPALEIVPLQIFAYYMSVNKGCDVDKPRNLAKSVTVE</sequence>
<dbReference type="PROSITE" id="PS51464">
    <property type="entry name" value="SIS"/>
    <property type="match status" value="2"/>
</dbReference>
<keyword evidence="4" id="KW-0677">Repeat</keyword>
<accession>A0A9D1T0C8</accession>
<dbReference type="Pfam" id="PF01380">
    <property type="entry name" value="SIS"/>
    <property type="match status" value="2"/>
</dbReference>
<dbReference type="GO" id="GO:0006002">
    <property type="term" value="P:fructose 6-phosphate metabolic process"/>
    <property type="evidence" value="ECO:0007669"/>
    <property type="project" value="TreeGrafter"/>
</dbReference>
<dbReference type="Proteomes" id="UP000886743">
    <property type="component" value="Unassembled WGS sequence"/>
</dbReference>
<evidence type="ECO:0000259" key="5">
    <source>
        <dbReference type="PROSITE" id="PS51464"/>
    </source>
</evidence>
<dbReference type="PANTHER" id="PTHR10937">
    <property type="entry name" value="GLUCOSAMINE--FRUCTOSE-6-PHOSPHATE AMINOTRANSFERASE, ISOMERIZING"/>
    <property type="match status" value="1"/>
</dbReference>
<reference evidence="6" key="1">
    <citation type="submission" date="2020-10" db="EMBL/GenBank/DDBJ databases">
        <authorList>
            <person name="Gilroy R."/>
        </authorList>
    </citation>
    <scope>NUCLEOTIDE SEQUENCE</scope>
    <source>
        <strain evidence="6">4920</strain>
    </source>
</reference>
<dbReference type="InterPro" id="IPR001347">
    <property type="entry name" value="SIS_dom"/>
</dbReference>
<name>A0A9D1T0C8_9FIRM</name>
<comment type="caution">
    <text evidence="6">The sequence shown here is derived from an EMBL/GenBank/DDBJ whole genome shotgun (WGS) entry which is preliminary data.</text>
</comment>
<feature type="domain" description="SIS" evidence="5">
    <location>
        <begin position="1"/>
        <end position="90"/>
    </location>
</feature>
<evidence type="ECO:0000256" key="2">
    <source>
        <dbReference type="ARBA" id="ARBA00012916"/>
    </source>
</evidence>
<protein>
    <recommendedName>
        <fullName evidence="3">Glutamine--fructose-6-phosphate aminotransferase [isomerizing]</fullName>
        <ecNumber evidence="2">2.6.1.16</ecNumber>
    </recommendedName>
</protein>
<dbReference type="Gene3D" id="3.40.50.10490">
    <property type="entry name" value="Glucose-6-phosphate isomerase like protein, domain 1"/>
    <property type="match status" value="2"/>
</dbReference>
<evidence type="ECO:0000256" key="3">
    <source>
        <dbReference type="ARBA" id="ARBA00016090"/>
    </source>
</evidence>
<dbReference type="FunFam" id="3.40.50.10490:FF:000002">
    <property type="entry name" value="Glutamine--fructose-6-phosphate aminotransferase [isomerizing]"/>
    <property type="match status" value="1"/>
</dbReference>
<dbReference type="GO" id="GO:0097367">
    <property type="term" value="F:carbohydrate derivative binding"/>
    <property type="evidence" value="ECO:0007669"/>
    <property type="project" value="InterPro"/>
</dbReference>
<organism evidence="6 7">
    <name type="scientific">Candidatus Aphodoplasma excrementigallinarum</name>
    <dbReference type="NCBI Taxonomy" id="2840673"/>
    <lineage>
        <taxon>Bacteria</taxon>
        <taxon>Bacillati</taxon>
        <taxon>Bacillota</taxon>
        <taxon>Clostridia</taxon>
        <taxon>Eubacteriales</taxon>
        <taxon>Candidatus Aphodoplasma</taxon>
    </lineage>
</organism>
<dbReference type="GO" id="GO:0005829">
    <property type="term" value="C:cytosol"/>
    <property type="evidence" value="ECO:0007669"/>
    <property type="project" value="TreeGrafter"/>
</dbReference>
<proteinExistence type="predicted"/>
<comment type="catalytic activity">
    <reaction evidence="1">
        <text>D-fructose 6-phosphate + L-glutamine = D-glucosamine 6-phosphate + L-glutamate</text>
        <dbReference type="Rhea" id="RHEA:13237"/>
        <dbReference type="ChEBI" id="CHEBI:29985"/>
        <dbReference type="ChEBI" id="CHEBI:58359"/>
        <dbReference type="ChEBI" id="CHEBI:58725"/>
        <dbReference type="ChEBI" id="CHEBI:61527"/>
        <dbReference type="EC" id="2.6.1.16"/>
    </reaction>
</comment>
<evidence type="ECO:0000313" key="7">
    <source>
        <dbReference type="Proteomes" id="UP000886743"/>
    </source>
</evidence>
<reference evidence="6" key="2">
    <citation type="journal article" date="2021" name="PeerJ">
        <title>Extensive microbial diversity within the chicken gut microbiome revealed by metagenomics and culture.</title>
        <authorList>
            <person name="Gilroy R."/>
            <person name="Ravi A."/>
            <person name="Getino M."/>
            <person name="Pursley I."/>
            <person name="Horton D.L."/>
            <person name="Alikhan N.F."/>
            <person name="Baker D."/>
            <person name="Gharbi K."/>
            <person name="Hall N."/>
            <person name="Watson M."/>
            <person name="Adriaenssens E.M."/>
            <person name="Foster-Nyarko E."/>
            <person name="Jarju S."/>
            <person name="Secka A."/>
            <person name="Antonio M."/>
            <person name="Oren A."/>
            <person name="Chaudhuri R.R."/>
            <person name="La Ragione R."/>
            <person name="Hildebrand F."/>
            <person name="Pallen M.J."/>
        </authorList>
    </citation>
    <scope>NUCLEOTIDE SEQUENCE</scope>
    <source>
        <strain evidence="6">4920</strain>
    </source>
</reference>
<evidence type="ECO:0000313" key="6">
    <source>
        <dbReference type="EMBL" id="HIV03264.1"/>
    </source>
</evidence>
<evidence type="ECO:0000256" key="4">
    <source>
        <dbReference type="ARBA" id="ARBA00022737"/>
    </source>
</evidence>
<feature type="domain" description="SIS" evidence="5">
    <location>
        <begin position="119"/>
        <end position="264"/>
    </location>
</feature>
<dbReference type="AlphaFoldDB" id="A0A9D1T0C8"/>
<dbReference type="InterPro" id="IPR035466">
    <property type="entry name" value="GlmS/AgaS_SIS"/>
</dbReference>
<dbReference type="SUPFAM" id="SSF53697">
    <property type="entry name" value="SIS domain"/>
    <property type="match status" value="1"/>
</dbReference>
<dbReference type="InterPro" id="IPR046348">
    <property type="entry name" value="SIS_dom_sf"/>
</dbReference>
<dbReference type="InterPro" id="IPR035490">
    <property type="entry name" value="GlmS/FrlB_SIS"/>
</dbReference>
<evidence type="ECO:0000256" key="1">
    <source>
        <dbReference type="ARBA" id="ARBA00001031"/>
    </source>
</evidence>
<dbReference type="GO" id="GO:0046349">
    <property type="term" value="P:amino sugar biosynthetic process"/>
    <property type="evidence" value="ECO:0007669"/>
    <property type="project" value="UniProtKB-ARBA"/>
</dbReference>
<dbReference type="CDD" id="cd05008">
    <property type="entry name" value="SIS_GlmS_GlmD_1"/>
    <property type="match status" value="1"/>
</dbReference>
<dbReference type="GO" id="GO:0006487">
    <property type="term" value="P:protein N-linked glycosylation"/>
    <property type="evidence" value="ECO:0007669"/>
    <property type="project" value="TreeGrafter"/>
</dbReference>
<dbReference type="CDD" id="cd05009">
    <property type="entry name" value="SIS_GlmS_GlmD_2"/>
    <property type="match status" value="1"/>
</dbReference>
<feature type="non-terminal residue" evidence="6">
    <location>
        <position position="1"/>
    </location>
</feature>
<dbReference type="PANTHER" id="PTHR10937:SF0">
    <property type="entry name" value="GLUTAMINE--FRUCTOSE-6-PHOSPHATE TRANSAMINASE (ISOMERIZING)"/>
    <property type="match status" value="1"/>
</dbReference>
<dbReference type="GO" id="GO:0006047">
    <property type="term" value="P:UDP-N-acetylglucosamine metabolic process"/>
    <property type="evidence" value="ECO:0007669"/>
    <property type="project" value="TreeGrafter"/>
</dbReference>
<dbReference type="GO" id="GO:0004360">
    <property type="term" value="F:glutamine-fructose-6-phosphate transaminase (isomerizing) activity"/>
    <property type="evidence" value="ECO:0007669"/>
    <property type="project" value="UniProtKB-EC"/>
</dbReference>
<dbReference type="EC" id="2.6.1.16" evidence="2"/>
<gene>
    <name evidence="6" type="ORF">IAC74_06780</name>
</gene>